<evidence type="ECO:0000256" key="5">
    <source>
        <dbReference type="ARBA" id="ARBA00022884"/>
    </source>
</evidence>
<feature type="compositionally biased region" description="Low complexity" evidence="9">
    <location>
        <begin position="192"/>
        <end position="203"/>
    </location>
</feature>
<feature type="compositionally biased region" description="Low complexity" evidence="9">
    <location>
        <begin position="134"/>
        <end position="168"/>
    </location>
</feature>
<keyword evidence="3 8" id="KW-0863">Zinc-finger</keyword>
<evidence type="ECO:0000256" key="3">
    <source>
        <dbReference type="ARBA" id="ARBA00022771"/>
    </source>
</evidence>
<dbReference type="GO" id="GO:0000395">
    <property type="term" value="P:mRNA 5'-splice site recognition"/>
    <property type="evidence" value="ECO:0007669"/>
    <property type="project" value="UniProtKB-UniRule"/>
</dbReference>
<keyword evidence="6 8" id="KW-0539">Nucleus</keyword>
<name>A0A024V880_PLAFA</name>
<dbReference type="GO" id="GO:0003729">
    <property type="term" value="F:mRNA binding"/>
    <property type="evidence" value="ECO:0007669"/>
    <property type="project" value="UniProtKB-UniRule"/>
</dbReference>
<reference evidence="11 12" key="1">
    <citation type="submission" date="2013-02" db="EMBL/GenBank/DDBJ databases">
        <title>The Genome Annotation of Plasmodium falciparum Vietnam Oak-Knoll (FVO).</title>
        <authorList>
            <consortium name="The Broad Institute Genome Sequencing Platform"/>
            <consortium name="The Broad Institute Genome Sequencing Center for Infectious Disease"/>
            <person name="Neafsey D."/>
            <person name="Hoffman S."/>
            <person name="Volkman S."/>
            <person name="Rosenthal P."/>
            <person name="Walker B."/>
            <person name="Young S.K."/>
            <person name="Zeng Q."/>
            <person name="Gargeya S."/>
            <person name="Fitzgerald M."/>
            <person name="Haas B."/>
            <person name="Abouelleil A."/>
            <person name="Allen A.W."/>
            <person name="Alvarado L."/>
            <person name="Arachchi H.M."/>
            <person name="Berlin A.M."/>
            <person name="Chapman S.B."/>
            <person name="Gainer-Dewar J."/>
            <person name="Goldberg J."/>
            <person name="Griggs A."/>
            <person name="Gujja S."/>
            <person name="Hansen M."/>
            <person name="Howarth C."/>
            <person name="Imamovic A."/>
            <person name="Ireland A."/>
            <person name="Larimer J."/>
            <person name="McCowan C."/>
            <person name="Murphy C."/>
            <person name="Pearson M."/>
            <person name="Poon T.W."/>
            <person name="Priest M."/>
            <person name="Roberts A."/>
            <person name="Saif S."/>
            <person name="Shea T."/>
            <person name="Sisk P."/>
            <person name="Sykes S."/>
            <person name="Wortman J."/>
            <person name="Nusbaum C."/>
            <person name="Birren B."/>
        </authorList>
    </citation>
    <scope>NUCLEOTIDE SEQUENCE [LARGE SCALE GENOMIC DNA]</scope>
    <source>
        <strain evidence="12">Vietnam Oak-Knoll (FVO)</strain>
    </source>
</reference>
<evidence type="ECO:0000256" key="2">
    <source>
        <dbReference type="ARBA" id="ARBA00022723"/>
    </source>
</evidence>
<evidence type="ECO:0000256" key="7">
    <source>
        <dbReference type="ARBA" id="ARBA00023274"/>
    </source>
</evidence>
<comment type="subunit">
    <text evidence="8">U1 snRNP is composed of the 7 core Sm proteins B/B', D1, D2, D3, E, F and G that assemble in a heptameric protein ring on the Sm site of the small nuclear RNA to form the core snRNP, and at least 3 U1 snRNP-specific proteins U1-70K, U1-A and U1-C. U1-C interacts with U1 snRNA and the 5' splice-site region of the pre-mRNA.</text>
</comment>
<dbReference type="GO" id="GO:0030627">
    <property type="term" value="F:pre-mRNA 5'-splice site binding"/>
    <property type="evidence" value="ECO:0007669"/>
    <property type="project" value="InterPro"/>
</dbReference>
<comment type="subcellular location">
    <subcellularLocation>
        <location evidence="1 8">Nucleus</location>
    </subcellularLocation>
</comment>
<feature type="compositionally biased region" description="Basic and acidic residues" evidence="9">
    <location>
        <begin position="169"/>
        <end position="189"/>
    </location>
</feature>
<dbReference type="InterPro" id="IPR003604">
    <property type="entry name" value="Matrin/U1-like-C_Znf_C2H2"/>
</dbReference>
<accession>A0A024V880</accession>
<keyword evidence="2 8" id="KW-0479">Metal-binding</keyword>
<protein>
    <recommendedName>
        <fullName evidence="8">U1 small nuclear ribonucleoprotein C</fullName>
        <shortName evidence="8">U1 snRNP C</shortName>
        <shortName evidence="8">U1-C</shortName>
        <shortName evidence="8">U1C</shortName>
    </recommendedName>
</protein>
<dbReference type="InterPro" id="IPR036236">
    <property type="entry name" value="Znf_C2H2_sf"/>
</dbReference>
<dbReference type="GO" id="GO:0071004">
    <property type="term" value="C:U2-type prespliceosome"/>
    <property type="evidence" value="ECO:0007669"/>
    <property type="project" value="UniProtKB-UniRule"/>
</dbReference>
<dbReference type="InterPro" id="IPR000690">
    <property type="entry name" value="Matrin/U1-C_Znf_C2H2"/>
</dbReference>
<dbReference type="AlphaFoldDB" id="A0A024V880"/>
<evidence type="ECO:0000256" key="8">
    <source>
        <dbReference type="HAMAP-Rule" id="MF_03153"/>
    </source>
</evidence>
<dbReference type="GO" id="GO:0030619">
    <property type="term" value="F:U1 snRNA binding"/>
    <property type="evidence" value="ECO:0007669"/>
    <property type="project" value="UniProtKB-UniRule"/>
</dbReference>
<feature type="region of interest" description="Disordered" evidence="9">
    <location>
        <begin position="131"/>
        <end position="235"/>
    </location>
</feature>
<evidence type="ECO:0000313" key="11">
    <source>
        <dbReference type="EMBL" id="ETW19041.1"/>
    </source>
</evidence>
<organism evidence="11 12">
    <name type="scientific">Plasmodium falciparum Vietnam Oak-Knoll</name>
    <name type="common">FVO</name>
    <dbReference type="NCBI Taxonomy" id="1036723"/>
    <lineage>
        <taxon>Eukaryota</taxon>
        <taxon>Sar</taxon>
        <taxon>Alveolata</taxon>
        <taxon>Apicomplexa</taxon>
        <taxon>Aconoidasida</taxon>
        <taxon>Haemosporida</taxon>
        <taxon>Plasmodiidae</taxon>
        <taxon>Plasmodium</taxon>
        <taxon>Plasmodium (Laverania)</taxon>
    </lineage>
</organism>
<evidence type="ECO:0000256" key="1">
    <source>
        <dbReference type="ARBA" id="ARBA00004123"/>
    </source>
</evidence>
<evidence type="ECO:0000259" key="10">
    <source>
        <dbReference type="PROSITE" id="PS50171"/>
    </source>
</evidence>
<feature type="domain" description="Matrin-type" evidence="10">
    <location>
        <begin position="4"/>
        <end position="30"/>
    </location>
</feature>
<gene>
    <name evidence="11" type="ORF">PFFVO_02060</name>
</gene>
<dbReference type="OrthoDB" id="76567at2759"/>
<dbReference type="PANTHER" id="PTHR31148:SF1">
    <property type="entry name" value="U1 SMALL NUCLEAR RIBONUCLEOPROTEIN C"/>
    <property type="match status" value="1"/>
</dbReference>
<dbReference type="SMART" id="SM00451">
    <property type="entry name" value="ZnF_U1"/>
    <property type="match status" value="1"/>
</dbReference>
<dbReference type="Proteomes" id="UP000030690">
    <property type="component" value="Unassembled WGS sequence"/>
</dbReference>
<keyword evidence="4 8" id="KW-0862">Zinc</keyword>
<keyword evidence="7 8" id="KW-0687">Ribonucleoprotein</keyword>
<sequence length="235" mass="27878">MPKYYCEYCDIYLTHSSPVGRRQHIHGRKHISAKIEYFQNLLREEGITPQNFLGFLNNRNINNPLGNPMMNYMNPNMYMKYNPMKSYHSYSMRSSHPYRLNIHNNKYSRAGYVPPSHHKYSVNPMHNNYHQAHNNYSYPNSINPSNQINYSNNYGSNNFNNSNEFNKNMNEKDNINNNDIHDNKVKTDENDPINNDNLNNTRNFSYEENHYSTDHKKPSFLNPENSKEHIESDIS</sequence>
<dbReference type="SUPFAM" id="SSF57667">
    <property type="entry name" value="beta-beta-alpha zinc fingers"/>
    <property type="match status" value="1"/>
</dbReference>
<comment type="similarity">
    <text evidence="8">Belongs to the U1 small nuclear ribonucleoprotein C family.</text>
</comment>
<proteinExistence type="inferred from homology"/>
<keyword evidence="5 8" id="KW-0694">RNA-binding</keyword>
<dbReference type="GO" id="GO:0008270">
    <property type="term" value="F:zinc ion binding"/>
    <property type="evidence" value="ECO:0007669"/>
    <property type="project" value="UniProtKB-UniRule"/>
</dbReference>
<comment type="function">
    <text evidence="8">Component of the spliceosomal U1 snRNP, which is essential for recognition of the pre-mRNA 5' splice-site and the subsequent assembly of the spliceosome. U1-C is directly involved in initial 5' splice-site recognition for both constitutive and regulated alternative splicing. The interaction with the 5' splice-site seems to precede base-pairing between the pre-mRNA and the U1 snRNA. Stimulates commitment or early (E) complex formation by stabilizing the base pairing of the 5' end of the U1 snRNA and the 5' splice-site region.</text>
</comment>
<evidence type="ECO:0000256" key="4">
    <source>
        <dbReference type="ARBA" id="ARBA00022833"/>
    </source>
</evidence>
<dbReference type="FunFam" id="3.30.160.60:FF:000890">
    <property type="entry name" value="U1 small nuclear ribonucleoprotein C"/>
    <property type="match status" value="1"/>
</dbReference>
<dbReference type="PROSITE" id="PS50171">
    <property type="entry name" value="ZF_MATRIN"/>
    <property type="match status" value="1"/>
</dbReference>
<dbReference type="InterPro" id="IPR013085">
    <property type="entry name" value="U1-CZ_Znf_C2H2"/>
</dbReference>
<dbReference type="GO" id="GO:0000243">
    <property type="term" value="C:commitment complex"/>
    <property type="evidence" value="ECO:0007669"/>
    <property type="project" value="UniProtKB-UniRule"/>
</dbReference>
<dbReference type="GO" id="GO:0005685">
    <property type="term" value="C:U1 snRNP"/>
    <property type="evidence" value="ECO:0007669"/>
    <property type="project" value="UniProtKB-UniRule"/>
</dbReference>
<evidence type="ECO:0000256" key="9">
    <source>
        <dbReference type="SAM" id="MobiDB-lite"/>
    </source>
</evidence>
<dbReference type="HAMAP" id="MF_03153">
    <property type="entry name" value="U1_C"/>
    <property type="match status" value="1"/>
</dbReference>
<dbReference type="InterPro" id="IPR017340">
    <property type="entry name" value="U1_snRNP-C"/>
</dbReference>
<dbReference type="PANTHER" id="PTHR31148">
    <property type="entry name" value="U1 SMALL NUCLEAR RIBONUCLEOPROTEIN C"/>
    <property type="match status" value="1"/>
</dbReference>
<dbReference type="GO" id="GO:0000387">
    <property type="term" value="P:spliceosomal snRNP assembly"/>
    <property type="evidence" value="ECO:0007669"/>
    <property type="project" value="UniProtKB-UniRule"/>
</dbReference>
<evidence type="ECO:0000313" key="12">
    <source>
        <dbReference type="Proteomes" id="UP000030690"/>
    </source>
</evidence>
<feature type="compositionally biased region" description="Basic and acidic residues" evidence="9">
    <location>
        <begin position="205"/>
        <end position="217"/>
    </location>
</feature>
<reference evidence="11 12" key="2">
    <citation type="submission" date="2013-02" db="EMBL/GenBank/DDBJ databases">
        <title>The Genome Sequence of Plasmodium falciparum Vietnam Oak-Knoll (FVO).</title>
        <authorList>
            <consortium name="The Broad Institute Genome Sequencing Platform"/>
            <consortium name="The Broad Institute Genome Sequencing Center for Infectious Disease"/>
            <person name="Neafsey D."/>
            <person name="Cheeseman I."/>
            <person name="Volkman S."/>
            <person name="Adams J."/>
            <person name="Walker B."/>
            <person name="Young S.K."/>
            <person name="Zeng Q."/>
            <person name="Gargeya S."/>
            <person name="Fitzgerald M."/>
            <person name="Haas B."/>
            <person name="Abouelleil A."/>
            <person name="Alvarado L."/>
            <person name="Arachchi H.M."/>
            <person name="Berlin A.M."/>
            <person name="Chapman S.B."/>
            <person name="Dewar J."/>
            <person name="Goldberg J."/>
            <person name="Griggs A."/>
            <person name="Gujja S."/>
            <person name="Hansen M."/>
            <person name="Howarth C."/>
            <person name="Imamovic A."/>
            <person name="Larimer J."/>
            <person name="McCowan C."/>
            <person name="Murphy C."/>
            <person name="Neiman D."/>
            <person name="Pearson M."/>
            <person name="Priest M."/>
            <person name="Roberts A."/>
            <person name="Saif S."/>
            <person name="Shea T."/>
            <person name="Sisk P."/>
            <person name="Sykes S."/>
            <person name="Wortman J."/>
            <person name="Nusbaum C."/>
            <person name="Birren B."/>
        </authorList>
    </citation>
    <scope>NUCLEOTIDE SEQUENCE [LARGE SCALE GENOMIC DNA]</scope>
    <source>
        <strain evidence="12">Vietnam Oak-Knoll (FVO)</strain>
    </source>
</reference>
<dbReference type="SMR" id="A0A024V880"/>
<dbReference type="EMBL" id="KI925074">
    <property type="protein sequence ID" value="ETW19041.1"/>
    <property type="molecule type" value="Genomic_DNA"/>
</dbReference>
<feature type="compositionally biased region" description="Basic and acidic residues" evidence="9">
    <location>
        <begin position="225"/>
        <end position="235"/>
    </location>
</feature>
<dbReference type="Pfam" id="PF06220">
    <property type="entry name" value="zf-U1"/>
    <property type="match status" value="1"/>
</dbReference>
<evidence type="ECO:0000256" key="6">
    <source>
        <dbReference type="ARBA" id="ARBA00023242"/>
    </source>
</evidence>
<dbReference type="Gene3D" id="3.30.160.60">
    <property type="entry name" value="Classic Zinc Finger"/>
    <property type="match status" value="1"/>
</dbReference>